<dbReference type="Pfam" id="PF08242">
    <property type="entry name" value="Methyltransf_12"/>
    <property type="match status" value="1"/>
</dbReference>
<dbReference type="CDD" id="cd02440">
    <property type="entry name" value="AdoMet_MTases"/>
    <property type="match status" value="1"/>
</dbReference>
<keyword evidence="9" id="KW-0694">RNA-binding</keyword>
<dbReference type="AlphaFoldDB" id="A0A368KXZ9"/>
<dbReference type="GO" id="GO:0090486">
    <property type="term" value="F:small RNA 2'-O-methyltransferase activity"/>
    <property type="evidence" value="ECO:0007669"/>
    <property type="project" value="UniProtKB-EC"/>
</dbReference>
<comment type="caution">
    <text evidence="15">The sequence shown here is derived from an EMBL/GenBank/DDBJ whole genome shotgun (WGS) entry which is preliminary data.</text>
</comment>
<dbReference type="PANTHER" id="PTHR21404:SF3">
    <property type="entry name" value="SMALL RNA 2'-O-METHYLTRANSFERASE"/>
    <property type="match status" value="1"/>
</dbReference>
<evidence type="ECO:0000256" key="7">
    <source>
        <dbReference type="ARBA" id="ARBA00022723"/>
    </source>
</evidence>
<evidence type="ECO:0000259" key="13">
    <source>
        <dbReference type="Pfam" id="PF08242"/>
    </source>
</evidence>
<dbReference type="Pfam" id="PF12623">
    <property type="entry name" value="Hen1_L"/>
    <property type="match status" value="1"/>
</dbReference>
<keyword evidence="6" id="KW-0949">S-adenosyl-L-methionine</keyword>
<keyword evidence="5 15" id="KW-0808">Transferase</keyword>
<organism evidence="15 16">
    <name type="scientific">Bremerella cremea</name>
    <dbReference type="NCBI Taxonomy" id="1031537"/>
    <lineage>
        <taxon>Bacteria</taxon>
        <taxon>Pseudomonadati</taxon>
        <taxon>Planctomycetota</taxon>
        <taxon>Planctomycetia</taxon>
        <taxon>Pirellulales</taxon>
        <taxon>Pirellulaceae</taxon>
        <taxon>Bremerella</taxon>
    </lineage>
</organism>
<feature type="domain" description="Hen1 N-terminal" evidence="14">
    <location>
        <begin position="1"/>
        <end position="240"/>
    </location>
</feature>
<sequence>MLLSITTNHQPATDLGFLLHKHPDRLQTFDLSFGKAHVFYPEAAEDQCTACLLLDVDPVGMARSKNRSRGDLLGHYVNDRPYVASSFMSVAISQVLGTALAGRCKDRPDMANTPLPLETRIDVLPVRGGERFLHQLFEPLGYTVEAEPYPLDEQFPEWGSSPYYSVTIRGTVTLSNLLTHLYVLIPVFDNEKHYFVGEDELEKLLAKGDGWLASHPEKEQITRRYLKHRFGLYRQALSRLIDVEEVETTAEEHDAPAKEELLERTMSLNDQRHGAVLAALKASGARTVLDLGCGEGKLLRDLLNEQQFEQIVGMDVSIRSLEIAQKRLKLDRLPERQADRLKLMHGSLIYRDRRLEGFDAAALVEVIEHLDPPRLSALERVVFEFARPKTIVLTTPNQEYNAMWETLPAGQFRHSDHRFEWTRPEFQNWANRVAEEHGYAVRFLPIGPEDEKVGSPTQMGVFARKSE</sequence>
<evidence type="ECO:0000256" key="2">
    <source>
        <dbReference type="ARBA" id="ARBA00009026"/>
    </source>
</evidence>
<dbReference type="InterPro" id="IPR038546">
    <property type="entry name" value="Hen1_N_sf"/>
</dbReference>
<evidence type="ECO:0000313" key="16">
    <source>
        <dbReference type="Proteomes" id="UP000253562"/>
    </source>
</evidence>
<gene>
    <name evidence="15" type="ORF">DTL42_02320</name>
</gene>
<dbReference type="GO" id="GO:0003723">
    <property type="term" value="F:RNA binding"/>
    <property type="evidence" value="ECO:0007669"/>
    <property type="project" value="UniProtKB-KW"/>
</dbReference>
<evidence type="ECO:0000256" key="6">
    <source>
        <dbReference type="ARBA" id="ARBA00022691"/>
    </source>
</evidence>
<dbReference type="InterPro" id="IPR024740">
    <property type="entry name" value="Hen1_N"/>
</dbReference>
<keyword evidence="4 15" id="KW-0489">Methyltransferase</keyword>
<evidence type="ECO:0000259" key="14">
    <source>
        <dbReference type="Pfam" id="PF12623"/>
    </source>
</evidence>
<evidence type="ECO:0000256" key="4">
    <source>
        <dbReference type="ARBA" id="ARBA00022603"/>
    </source>
</evidence>
<accession>A0A368KXZ9</accession>
<comment type="cofactor">
    <cofactor evidence="1">
        <name>Mg(2+)</name>
        <dbReference type="ChEBI" id="CHEBI:18420"/>
    </cofactor>
</comment>
<feature type="domain" description="Methyltransferase type 12" evidence="13">
    <location>
        <begin position="289"/>
        <end position="381"/>
    </location>
</feature>
<dbReference type="InterPro" id="IPR026610">
    <property type="entry name" value="Hen1"/>
</dbReference>
<dbReference type="PANTHER" id="PTHR21404">
    <property type="entry name" value="HEN1"/>
    <property type="match status" value="1"/>
</dbReference>
<proteinExistence type="inferred from homology"/>
<evidence type="ECO:0000256" key="3">
    <source>
        <dbReference type="ARBA" id="ARBA00021330"/>
    </source>
</evidence>
<evidence type="ECO:0000256" key="1">
    <source>
        <dbReference type="ARBA" id="ARBA00001946"/>
    </source>
</evidence>
<evidence type="ECO:0000256" key="9">
    <source>
        <dbReference type="ARBA" id="ARBA00022884"/>
    </source>
</evidence>
<dbReference type="InterPro" id="IPR013217">
    <property type="entry name" value="Methyltransf_12"/>
</dbReference>
<name>A0A368KXZ9_9BACT</name>
<keyword evidence="7" id="KW-0479">Metal-binding</keyword>
<evidence type="ECO:0000256" key="11">
    <source>
        <dbReference type="ARBA" id="ARBA00035025"/>
    </source>
</evidence>
<evidence type="ECO:0000256" key="12">
    <source>
        <dbReference type="ARBA" id="ARBA00048418"/>
    </source>
</evidence>
<evidence type="ECO:0000256" key="10">
    <source>
        <dbReference type="ARBA" id="ARBA00023158"/>
    </source>
</evidence>
<dbReference type="GO" id="GO:0046872">
    <property type="term" value="F:metal ion binding"/>
    <property type="evidence" value="ECO:0007669"/>
    <property type="project" value="UniProtKB-KW"/>
</dbReference>
<dbReference type="EMBL" id="QPEX01000010">
    <property type="protein sequence ID" value="RCS54012.1"/>
    <property type="molecule type" value="Genomic_DNA"/>
</dbReference>
<dbReference type="NCBIfam" id="TIGR04074">
    <property type="entry name" value="bacter_Hen1"/>
    <property type="match status" value="1"/>
</dbReference>
<dbReference type="InterPro" id="IPR029063">
    <property type="entry name" value="SAM-dependent_MTases_sf"/>
</dbReference>
<dbReference type="EC" id="2.1.1.386" evidence="11"/>
<reference evidence="15 16" key="1">
    <citation type="submission" date="2018-07" db="EMBL/GenBank/DDBJ databases">
        <title>Comparative genomes isolates from brazilian mangrove.</title>
        <authorList>
            <person name="De Araujo J.E."/>
            <person name="Taketani R.G."/>
            <person name="Silva M.C.P."/>
            <person name="Lourenco M.V."/>
            <person name="Oliveira V.M."/>
            <person name="Andreote F.D."/>
        </authorList>
    </citation>
    <scope>NUCLEOTIDE SEQUENCE [LARGE SCALE GENOMIC DNA]</scope>
    <source>
        <strain evidence="15 16">HEX PRIS-MGV</strain>
    </source>
</reference>
<evidence type="ECO:0000256" key="5">
    <source>
        <dbReference type="ARBA" id="ARBA00022679"/>
    </source>
</evidence>
<dbReference type="InterPro" id="IPR024026">
    <property type="entry name" value="3'-RNA_MeTfrase_Hen1_bac"/>
</dbReference>
<evidence type="ECO:0000313" key="15">
    <source>
        <dbReference type="EMBL" id="RCS54012.1"/>
    </source>
</evidence>
<dbReference type="RefSeq" id="WP_114367078.1">
    <property type="nucleotide sequence ID" value="NZ_QPEX01000010.1"/>
</dbReference>
<dbReference type="Gene3D" id="3.40.50.150">
    <property type="entry name" value="Vaccinia Virus protein VP39"/>
    <property type="match status" value="1"/>
</dbReference>
<keyword evidence="10" id="KW-0943">RNA-mediated gene silencing</keyword>
<dbReference type="GO" id="GO:0001510">
    <property type="term" value="P:RNA methylation"/>
    <property type="evidence" value="ECO:0007669"/>
    <property type="project" value="InterPro"/>
</dbReference>
<protein>
    <recommendedName>
        <fullName evidence="3">Small RNA 2'-O-methyltransferase</fullName>
        <ecNumber evidence="11">2.1.1.386</ecNumber>
    </recommendedName>
</protein>
<dbReference type="GO" id="GO:0031047">
    <property type="term" value="P:regulatory ncRNA-mediated gene silencing"/>
    <property type="evidence" value="ECO:0007669"/>
    <property type="project" value="UniProtKB-KW"/>
</dbReference>
<comment type="catalytic activity">
    <reaction evidence="12">
        <text>small RNA 3'-end nucleotide + S-adenosyl-L-methionine = small RNA 3'-end 2'-O-methylnucleotide + S-adenosyl-L-homocysteine + H(+)</text>
        <dbReference type="Rhea" id="RHEA:37887"/>
        <dbReference type="Rhea" id="RHEA-COMP:10415"/>
        <dbReference type="Rhea" id="RHEA-COMP:10416"/>
        <dbReference type="ChEBI" id="CHEBI:15378"/>
        <dbReference type="ChEBI" id="CHEBI:57856"/>
        <dbReference type="ChEBI" id="CHEBI:59789"/>
        <dbReference type="ChEBI" id="CHEBI:74896"/>
        <dbReference type="ChEBI" id="CHEBI:74898"/>
        <dbReference type="EC" id="2.1.1.386"/>
    </reaction>
</comment>
<dbReference type="Proteomes" id="UP000253562">
    <property type="component" value="Unassembled WGS sequence"/>
</dbReference>
<comment type="similarity">
    <text evidence="2">Belongs to the methyltransferase superfamily. HEN1 family.</text>
</comment>
<keyword evidence="8" id="KW-0460">Magnesium</keyword>
<dbReference type="SUPFAM" id="SSF53335">
    <property type="entry name" value="S-adenosyl-L-methionine-dependent methyltransferases"/>
    <property type="match status" value="1"/>
</dbReference>
<dbReference type="Gene3D" id="3.30.1610.20">
    <property type="entry name" value="Hen1, N-terminal domain"/>
    <property type="match status" value="1"/>
</dbReference>
<dbReference type="OrthoDB" id="626362at2"/>
<evidence type="ECO:0000256" key="8">
    <source>
        <dbReference type="ARBA" id="ARBA00022842"/>
    </source>
</evidence>